<protein>
    <recommendedName>
        <fullName evidence="4">Rx N-terminal domain-containing protein</fullName>
    </recommendedName>
</protein>
<name>A0A9E7K9C3_9LILI</name>
<gene>
    <name evidence="2" type="ORF">MUK42_27630</name>
</gene>
<dbReference type="EMBL" id="CP097508">
    <property type="protein sequence ID" value="URE09097.1"/>
    <property type="molecule type" value="Genomic_DNA"/>
</dbReference>
<dbReference type="AlphaFoldDB" id="A0A9E7K9C3"/>
<evidence type="ECO:0000256" key="1">
    <source>
        <dbReference type="SAM" id="MobiDB-lite"/>
    </source>
</evidence>
<sequence length="87" mass="10103">MKGSLEQLLMQFKDVAYDACDLLDEFRYQIRSAIERRRDEPQMEEPLGNTDRKACLSSFTTDDNKDSEGFCCKRIWYRSSCSKSSAS</sequence>
<dbReference type="Proteomes" id="UP001055439">
    <property type="component" value="Chromosome 6"/>
</dbReference>
<evidence type="ECO:0000313" key="3">
    <source>
        <dbReference type="Proteomes" id="UP001055439"/>
    </source>
</evidence>
<proteinExistence type="predicted"/>
<reference evidence="2" key="1">
    <citation type="submission" date="2022-05" db="EMBL/GenBank/DDBJ databases">
        <title>The Musa troglodytarum L. genome provides insights into the mechanism of non-climacteric behaviour and enrichment of carotenoids.</title>
        <authorList>
            <person name="Wang J."/>
        </authorList>
    </citation>
    <scope>NUCLEOTIDE SEQUENCE</scope>
    <source>
        <tissue evidence="2">Leaf</tissue>
    </source>
</reference>
<evidence type="ECO:0000313" key="2">
    <source>
        <dbReference type="EMBL" id="URE09097.1"/>
    </source>
</evidence>
<accession>A0A9E7K9C3</accession>
<keyword evidence="3" id="KW-1185">Reference proteome</keyword>
<feature type="region of interest" description="Disordered" evidence="1">
    <location>
        <begin position="37"/>
        <end position="67"/>
    </location>
</feature>
<organism evidence="2 3">
    <name type="scientific">Musa troglodytarum</name>
    <name type="common">fe'i banana</name>
    <dbReference type="NCBI Taxonomy" id="320322"/>
    <lineage>
        <taxon>Eukaryota</taxon>
        <taxon>Viridiplantae</taxon>
        <taxon>Streptophyta</taxon>
        <taxon>Embryophyta</taxon>
        <taxon>Tracheophyta</taxon>
        <taxon>Spermatophyta</taxon>
        <taxon>Magnoliopsida</taxon>
        <taxon>Liliopsida</taxon>
        <taxon>Zingiberales</taxon>
        <taxon>Musaceae</taxon>
        <taxon>Musa</taxon>
    </lineage>
</organism>
<evidence type="ECO:0008006" key="4">
    <source>
        <dbReference type="Google" id="ProtNLM"/>
    </source>
</evidence>